<name>A0A450TD93_9GAMM</name>
<sequence>MEKGKEEGLREGETKGRREIAKALLDKGMEVSEVSEISRLPEEEILELSALSYITDC</sequence>
<evidence type="ECO:0008006" key="2">
    <source>
        <dbReference type="Google" id="ProtNLM"/>
    </source>
</evidence>
<gene>
    <name evidence="1" type="ORF">BECKFW1821C_GA0114237_100673</name>
</gene>
<evidence type="ECO:0000313" key="1">
    <source>
        <dbReference type="EMBL" id="VFJ64940.1"/>
    </source>
</evidence>
<organism evidence="1">
    <name type="scientific">Candidatus Kentrum sp. FW</name>
    <dbReference type="NCBI Taxonomy" id="2126338"/>
    <lineage>
        <taxon>Bacteria</taxon>
        <taxon>Pseudomonadati</taxon>
        <taxon>Pseudomonadota</taxon>
        <taxon>Gammaproteobacteria</taxon>
        <taxon>Candidatus Kentrum</taxon>
    </lineage>
</organism>
<reference evidence="1" key="1">
    <citation type="submission" date="2019-02" db="EMBL/GenBank/DDBJ databases">
        <authorList>
            <person name="Gruber-Vodicka R. H."/>
            <person name="Seah K. B. B."/>
        </authorList>
    </citation>
    <scope>NUCLEOTIDE SEQUENCE</scope>
    <source>
        <strain evidence="1">BECK_BZ131</strain>
    </source>
</reference>
<proteinExistence type="predicted"/>
<protein>
    <recommendedName>
        <fullName evidence="2">Transposase</fullName>
    </recommendedName>
</protein>
<dbReference type="EMBL" id="CAADFE010000006">
    <property type="protein sequence ID" value="VFJ64940.1"/>
    <property type="molecule type" value="Genomic_DNA"/>
</dbReference>
<dbReference type="AlphaFoldDB" id="A0A450TD93"/>
<accession>A0A450TD93</accession>